<feature type="transmembrane region" description="Helical" evidence="1">
    <location>
        <begin position="198"/>
        <end position="220"/>
    </location>
</feature>
<feature type="transmembrane region" description="Helical" evidence="1">
    <location>
        <begin position="232"/>
        <end position="254"/>
    </location>
</feature>
<dbReference type="OrthoDB" id="3265564at2759"/>
<dbReference type="EMBL" id="JAACJM010000007">
    <property type="protein sequence ID" value="KAF5371791.1"/>
    <property type="molecule type" value="Genomic_DNA"/>
</dbReference>
<evidence type="ECO:0000313" key="3">
    <source>
        <dbReference type="Proteomes" id="UP000559256"/>
    </source>
</evidence>
<protein>
    <submittedName>
        <fullName evidence="2">Uncharacterized protein</fullName>
    </submittedName>
</protein>
<keyword evidence="3" id="KW-1185">Reference proteome</keyword>
<dbReference type="Proteomes" id="UP000559256">
    <property type="component" value="Unassembled WGS sequence"/>
</dbReference>
<comment type="caution">
    <text evidence="2">The sequence shown here is derived from an EMBL/GenBank/DDBJ whole genome shotgun (WGS) entry which is preliminary data.</text>
</comment>
<keyword evidence="1" id="KW-0472">Membrane</keyword>
<keyword evidence="1" id="KW-1133">Transmembrane helix</keyword>
<sequence>MKKFFMTLITICQSIGSGSICRLHYTLDRASNHNSNIGTKHYRSTGNTPTSTRTTHPISFLPPTVAMLVSYAAPLTPNVNAGNLKLVNIEVPGLDVRASVPKAAARDFEPTNIETYCDCKTIPDIIFDLTIQITPLVNQLKVLKASECTVSNIKLITGEMKIIISNAIVEVKALADITVDAALSTTTGVLSLIDLCKIIATLYSLIFGCFGVVLNIVLSVEYYDVCGLFAEVAVLLASLLQLICGIVGGLTIILQPLLVVWVDIIVKLGCRSVFSFVLNVGISL</sequence>
<reference evidence="2 3" key="1">
    <citation type="journal article" date="2020" name="ISME J.">
        <title>Uncovering the hidden diversity of litter-decomposition mechanisms in mushroom-forming fungi.</title>
        <authorList>
            <person name="Floudas D."/>
            <person name="Bentzer J."/>
            <person name="Ahren D."/>
            <person name="Johansson T."/>
            <person name="Persson P."/>
            <person name="Tunlid A."/>
        </authorList>
    </citation>
    <scope>NUCLEOTIDE SEQUENCE [LARGE SCALE GENOMIC DNA]</scope>
    <source>
        <strain evidence="2 3">CBS 291.85</strain>
    </source>
</reference>
<feature type="transmembrane region" description="Helical" evidence="1">
    <location>
        <begin position="260"/>
        <end position="282"/>
    </location>
</feature>
<proteinExistence type="predicted"/>
<keyword evidence="1" id="KW-0812">Transmembrane</keyword>
<dbReference type="AlphaFoldDB" id="A0A8H5GV18"/>
<gene>
    <name evidence="2" type="ORF">D9758_003522</name>
</gene>
<organism evidence="2 3">
    <name type="scientific">Tetrapyrgos nigripes</name>
    <dbReference type="NCBI Taxonomy" id="182062"/>
    <lineage>
        <taxon>Eukaryota</taxon>
        <taxon>Fungi</taxon>
        <taxon>Dikarya</taxon>
        <taxon>Basidiomycota</taxon>
        <taxon>Agaricomycotina</taxon>
        <taxon>Agaricomycetes</taxon>
        <taxon>Agaricomycetidae</taxon>
        <taxon>Agaricales</taxon>
        <taxon>Marasmiineae</taxon>
        <taxon>Marasmiaceae</taxon>
        <taxon>Tetrapyrgos</taxon>
    </lineage>
</organism>
<name>A0A8H5GV18_9AGAR</name>
<evidence type="ECO:0000256" key="1">
    <source>
        <dbReference type="SAM" id="Phobius"/>
    </source>
</evidence>
<evidence type="ECO:0000313" key="2">
    <source>
        <dbReference type="EMBL" id="KAF5371791.1"/>
    </source>
</evidence>
<accession>A0A8H5GV18</accession>